<feature type="binding site" evidence="7">
    <location>
        <position position="47"/>
    </location>
    <ligand>
        <name>O2</name>
        <dbReference type="ChEBI" id="CHEBI:15379"/>
    </ligand>
</feature>
<dbReference type="HAMAP" id="MF_00825">
    <property type="entry name" value="3_HAO"/>
    <property type="match status" value="1"/>
</dbReference>
<feature type="binding site" evidence="7">
    <location>
        <position position="109"/>
    </location>
    <ligand>
        <name>substrate</name>
    </ligand>
</feature>
<evidence type="ECO:0000256" key="6">
    <source>
        <dbReference type="ARBA" id="ARBA00023004"/>
    </source>
</evidence>
<evidence type="ECO:0000256" key="2">
    <source>
        <dbReference type="ARBA" id="ARBA00022642"/>
    </source>
</evidence>
<evidence type="ECO:0000256" key="7">
    <source>
        <dbReference type="HAMAP-Rule" id="MF_00825"/>
    </source>
</evidence>
<dbReference type="InterPro" id="IPR014710">
    <property type="entry name" value="RmlC-like_jellyroll"/>
</dbReference>
<keyword evidence="5 7" id="KW-0560">Oxidoreductase</keyword>
<dbReference type="RefSeq" id="WP_229960551.1">
    <property type="nucleotide sequence ID" value="NZ_JAJJWI010000008.1"/>
</dbReference>
<dbReference type="EMBL" id="JBHUHV010000022">
    <property type="protein sequence ID" value="MFD2066677.1"/>
    <property type="molecule type" value="Genomic_DNA"/>
</dbReference>
<dbReference type="PANTHER" id="PTHR15497">
    <property type="entry name" value="3-HYDROXYANTHRANILATE 3,4-DIOXYGENASE"/>
    <property type="match status" value="1"/>
</dbReference>
<evidence type="ECO:0000313" key="9">
    <source>
        <dbReference type="Proteomes" id="UP001597369"/>
    </source>
</evidence>
<reference evidence="9" key="1">
    <citation type="journal article" date="2019" name="Int. J. Syst. Evol. Microbiol.">
        <title>The Global Catalogue of Microorganisms (GCM) 10K type strain sequencing project: providing services to taxonomists for standard genome sequencing and annotation.</title>
        <authorList>
            <consortium name="The Broad Institute Genomics Platform"/>
            <consortium name="The Broad Institute Genome Sequencing Center for Infectious Disease"/>
            <person name="Wu L."/>
            <person name="Ma J."/>
        </authorList>
    </citation>
    <scope>NUCLEOTIDE SEQUENCE [LARGE SCALE GENOMIC DNA]</scope>
    <source>
        <strain evidence="9">JCM 16545</strain>
    </source>
</reference>
<comment type="caution">
    <text evidence="8">The sequence shown here is derived from an EMBL/GenBank/DDBJ whole genome shotgun (WGS) entry which is preliminary data.</text>
</comment>
<dbReference type="NCBIfam" id="TIGR03037">
    <property type="entry name" value="anthran_nbaC"/>
    <property type="match status" value="1"/>
</dbReference>
<dbReference type="CDD" id="cd06123">
    <property type="entry name" value="cupin_HAO"/>
    <property type="match status" value="1"/>
</dbReference>
<keyword evidence="4 7" id="KW-0223">Dioxygenase</keyword>
<comment type="similarity">
    <text evidence="7">Belongs to the 3-HAO family.</text>
</comment>
<dbReference type="InterPro" id="IPR010329">
    <property type="entry name" value="3hydroanth_dOase"/>
</dbReference>
<feature type="binding site" evidence="7">
    <location>
        <position position="124"/>
    </location>
    <ligand>
        <name>Fe cation</name>
        <dbReference type="ChEBI" id="CHEBI:24875"/>
        <label>2</label>
    </ligand>
</feature>
<dbReference type="Gene3D" id="2.60.120.10">
    <property type="entry name" value="Jelly Rolls"/>
    <property type="match status" value="1"/>
</dbReference>
<evidence type="ECO:0000256" key="1">
    <source>
        <dbReference type="ARBA" id="ARBA00002752"/>
    </source>
</evidence>
<organism evidence="8 9">
    <name type="scientific">Pontibacter silvestris</name>
    <dbReference type="NCBI Taxonomy" id="2305183"/>
    <lineage>
        <taxon>Bacteria</taxon>
        <taxon>Pseudomonadati</taxon>
        <taxon>Bacteroidota</taxon>
        <taxon>Cytophagia</taxon>
        <taxon>Cytophagales</taxon>
        <taxon>Hymenobacteraceae</taxon>
        <taxon>Pontibacter</taxon>
    </lineage>
</organism>
<sequence length="179" mass="20567">MAVTRPFNFKQWIEDNRHLLKPPVGNQQVFKGNDDFIVMVVGGPNARKDYHYDEGEEFFYQLEGDIVLKIIEDGKPVDIPIKEGEIFLLPPRVPHSPRRPANTVGLVVERYRKPGEKDGFLWFCENCGNKLYEEYADVTDIVGQLPVIMNNFWENEAHRTCSNCGEMMEPPAKPAEEAK</sequence>
<keyword evidence="9" id="KW-1185">Reference proteome</keyword>
<feature type="binding site" evidence="7">
    <location>
        <position position="57"/>
    </location>
    <ligand>
        <name>substrate</name>
    </ligand>
</feature>
<dbReference type="SUPFAM" id="SSF51182">
    <property type="entry name" value="RmlC-like cupins"/>
    <property type="match status" value="1"/>
</dbReference>
<comment type="pathway">
    <text evidence="7">Cofactor biosynthesis; NAD(+) biosynthesis; quinolinate from L-kynurenine: step 3/3.</text>
</comment>
<comment type="catalytic activity">
    <reaction evidence="7">
        <text>3-hydroxyanthranilate + O2 = (2Z,4Z)-2-amino-3-carboxymuconate 6-semialdehyde</text>
        <dbReference type="Rhea" id="RHEA:17953"/>
        <dbReference type="ChEBI" id="CHEBI:15379"/>
        <dbReference type="ChEBI" id="CHEBI:36559"/>
        <dbReference type="ChEBI" id="CHEBI:77612"/>
        <dbReference type="EC" id="1.13.11.6"/>
    </reaction>
</comment>
<dbReference type="Proteomes" id="UP001597369">
    <property type="component" value="Unassembled WGS sequence"/>
</dbReference>
<dbReference type="Pfam" id="PF06052">
    <property type="entry name" value="3-HAO"/>
    <property type="match status" value="1"/>
</dbReference>
<dbReference type="GO" id="GO:0016740">
    <property type="term" value="F:transferase activity"/>
    <property type="evidence" value="ECO:0007669"/>
    <property type="project" value="UniProtKB-KW"/>
</dbReference>
<keyword evidence="3 7" id="KW-0479">Metal-binding</keyword>
<name>A0ABW4WV84_9BACT</name>
<evidence type="ECO:0000256" key="3">
    <source>
        <dbReference type="ARBA" id="ARBA00022723"/>
    </source>
</evidence>
<feature type="binding site" evidence="7">
    <location>
        <position position="99"/>
    </location>
    <ligand>
        <name>substrate</name>
    </ligand>
</feature>
<dbReference type="InterPro" id="IPR011051">
    <property type="entry name" value="RmlC_Cupin_sf"/>
</dbReference>
<keyword evidence="2 7" id="KW-0662">Pyridine nucleotide biosynthesis</keyword>
<gene>
    <name evidence="7" type="primary">nbaC</name>
    <name evidence="8" type="ORF">ACFSKU_07250</name>
</gene>
<keyword evidence="6 7" id="KW-0408">Iron</keyword>
<keyword evidence="8" id="KW-0808">Transferase</keyword>
<proteinExistence type="inferred from homology"/>
<feature type="binding site" evidence="7">
    <location>
        <position position="57"/>
    </location>
    <ligand>
        <name>Fe cation</name>
        <dbReference type="ChEBI" id="CHEBI:24875"/>
        <label>1</label>
        <note>catalytic</note>
    </ligand>
</feature>
<feature type="binding site" evidence="7">
    <location>
        <position position="127"/>
    </location>
    <ligand>
        <name>Fe cation</name>
        <dbReference type="ChEBI" id="CHEBI:24875"/>
        <label>2</label>
    </ligand>
</feature>
<evidence type="ECO:0000313" key="8">
    <source>
        <dbReference type="EMBL" id="MFD2066677.1"/>
    </source>
</evidence>
<dbReference type="EC" id="1.13.11.6" evidence="7"/>
<dbReference type="NCBIfam" id="NF009763">
    <property type="entry name" value="PRK13264.1"/>
    <property type="match status" value="1"/>
</dbReference>
<feature type="binding site" evidence="7">
    <location>
        <position position="95"/>
    </location>
    <ligand>
        <name>Fe cation</name>
        <dbReference type="ChEBI" id="CHEBI:24875"/>
        <label>1</label>
        <note>catalytic</note>
    </ligand>
</feature>
<accession>A0ABW4WV84</accession>
<dbReference type="GO" id="GO:0000334">
    <property type="term" value="F:3-hydroxyanthranilate 3,4-dioxygenase activity"/>
    <property type="evidence" value="ECO:0007669"/>
    <property type="project" value="UniProtKB-EC"/>
</dbReference>
<feature type="binding site" evidence="7">
    <location>
        <position position="164"/>
    </location>
    <ligand>
        <name>Fe cation</name>
        <dbReference type="ChEBI" id="CHEBI:24875"/>
        <label>2</label>
    </ligand>
</feature>
<evidence type="ECO:0000256" key="5">
    <source>
        <dbReference type="ARBA" id="ARBA00023002"/>
    </source>
</evidence>
<comment type="function">
    <text evidence="1 7">Catalyzes the oxidative ring opening of 3-hydroxyanthranilate to 2-amino-3-carboxymuconate semialdehyde, which spontaneously cyclizes to quinolinate.</text>
</comment>
<feature type="binding site" evidence="7">
    <location>
        <position position="161"/>
    </location>
    <ligand>
        <name>Fe cation</name>
        <dbReference type="ChEBI" id="CHEBI:24875"/>
        <label>2</label>
    </ligand>
</feature>
<protein>
    <recommendedName>
        <fullName evidence="7">3-hydroxyanthranilate 3,4-dioxygenase</fullName>
        <ecNumber evidence="7">1.13.11.6</ecNumber>
    </recommendedName>
    <alternativeName>
        <fullName evidence="7">3-hydroxyanthranilate oxygenase</fullName>
        <shortName evidence="7">3-HAO</shortName>
    </alternativeName>
    <alternativeName>
        <fullName evidence="7">3-hydroxyanthranilic acid dioxygenase</fullName>
        <shortName evidence="7">HAD</shortName>
    </alternativeName>
</protein>
<evidence type="ECO:0000256" key="4">
    <source>
        <dbReference type="ARBA" id="ARBA00022964"/>
    </source>
</evidence>
<dbReference type="PANTHER" id="PTHR15497:SF1">
    <property type="entry name" value="3-HYDROXYANTHRANILATE 3,4-DIOXYGENASE"/>
    <property type="match status" value="1"/>
</dbReference>
<comment type="cofactor">
    <cofactor evidence="7">
        <name>Fe(2+)</name>
        <dbReference type="ChEBI" id="CHEBI:29033"/>
    </cofactor>
    <text evidence="7">Binds 2 Fe(2+) ions per subunit.</text>
</comment>
<feature type="binding site" evidence="7">
    <location>
        <position position="51"/>
    </location>
    <ligand>
        <name>Fe cation</name>
        <dbReference type="ChEBI" id="CHEBI:24875"/>
        <label>1</label>
        <note>catalytic</note>
    </ligand>
</feature>